<dbReference type="SUPFAM" id="SSF55298">
    <property type="entry name" value="YjgF-like"/>
    <property type="match status" value="1"/>
</dbReference>
<dbReference type="Pfam" id="PF01042">
    <property type="entry name" value="Ribonuc_L-PSP"/>
    <property type="match status" value="1"/>
</dbReference>
<gene>
    <name evidence="1" type="ORF">PQU98_10530</name>
</gene>
<proteinExistence type="predicted"/>
<dbReference type="PANTHER" id="PTHR11803">
    <property type="entry name" value="2-IMINOBUTANOATE/2-IMINOPROPANOATE DEAMINASE RIDA"/>
    <property type="match status" value="1"/>
</dbReference>
<name>A0ABT5HKQ8_9CAUL</name>
<protein>
    <submittedName>
        <fullName evidence="1">RidA family protein</fullName>
    </submittedName>
</protein>
<evidence type="ECO:0000313" key="2">
    <source>
        <dbReference type="Proteomes" id="UP001218579"/>
    </source>
</evidence>
<dbReference type="InterPro" id="IPR035959">
    <property type="entry name" value="RutC-like_sf"/>
</dbReference>
<dbReference type="Gene3D" id="3.30.1330.40">
    <property type="entry name" value="RutC-like"/>
    <property type="match status" value="1"/>
</dbReference>
<dbReference type="EMBL" id="JAQQKV010000002">
    <property type="protein sequence ID" value="MDC7676568.1"/>
    <property type="molecule type" value="Genomic_DNA"/>
</dbReference>
<reference evidence="1 2" key="1">
    <citation type="submission" date="2023-01" db="EMBL/GenBank/DDBJ databases">
        <title>Novel species of the genus Asticcacaulis isolated from rivers.</title>
        <authorList>
            <person name="Lu H."/>
        </authorList>
    </citation>
    <scope>NUCLEOTIDE SEQUENCE [LARGE SCALE GENOMIC DNA]</scope>
    <source>
        <strain evidence="1 2">LKC15W</strain>
    </source>
</reference>
<dbReference type="Proteomes" id="UP001218579">
    <property type="component" value="Unassembled WGS sequence"/>
</dbReference>
<dbReference type="CDD" id="cd00448">
    <property type="entry name" value="YjgF_YER057c_UK114_family"/>
    <property type="match status" value="1"/>
</dbReference>
<comment type="caution">
    <text evidence="1">The sequence shown here is derived from an EMBL/GenBank/DDBJ whole genome shotgun (WGS) entry which is preliminary data.</text>
</comment>
<dbReference type="InterPro" id="IPR006175">
    <property type="entry name" value="YjgF/YER057c/UK114"/>
</dbReference>
<dbReference type="PANTHER" id="PTHR11803:SF39">
    <property type="entry name" value="2-IMINOBUTANOATE_2-IMINOPROPANOATE DEAMINASE"/>
    <property type="match status" value="1"/>
</dbReference>
<keyword evidence="2" id="KW-1185">Reference proteome</keyword>
<sequence>MLKPGAHQPGTRLTPSDEVQFFLHPHPRSPFSEAVQVDNVLYISAMIGLDSEGKLVEGFEPQTRQTLTNLAEILGKYGLGLEHVFKVTVMMTDMTKWSEFNKIYRTYFHPSRLPVRTAFGVAGLAFDAMVELEVQAYIPTGAEA</sequence>
<dbReference type="RefSeq" id="WP_272744901.1">
    <property type="nucleotide sequence ID" value="NZ_JAQQKV010000002.1"/>
</dbReference>
<organism evidence="1 2">
    <name type="scientific">Asticcacaulis machinosus</name>
    <dbReference type="NCBI Taxonomy" id="2984211"/>
    <lineage>
        <taxon>Bacteria</taxon>
        <taxon>Pseudomonadati</taxon>
        <taxon>Pseudomonadota</taxon>
        <taxon>Alphaproteobacteria</taxon>
        <taxon>Caulobacterales</taxon>
        <taxon>Caulobacteraceae</taxon>
        <taxon>Asticcacaulis</taxon>
    </lineage>
</organism>
<evidence type="ECO:0000313" key="1">
    <source>
        <dbReference type="EMBL" id="MDC7676568.1"/>
    </source>
</evidence>
<accession>A0ABT5HKQ8</accession>